<feature type="transmembrane region" description="Helical" evidence="1">
    <location>
        <begin position="256"/>
        <end position="272"/>
    </location>
</feature>
<accession>A0A7Y5EIE7</accession>
<feature type="transmembrane region" description="Helical" evidence="1">
    <location>
        <begin position="91"/>
        <end position="109"/>
    </location>
</feature>
<dbReference type="RefSeq" id="WP_173500469.1">
    <property type="nucleotide sequence ID" value="NZ_JABSOD010000005.1"/>
</dbReference>
<proteinExistence type="predicted"/>
<dbReference type="Proteomes" id="UP000523161">
    <property type="component" value="Unassembled WGS sequence"/>
</dbReference>
<evidence type="ECO:0008006" key="4">
    <source>
        <dbReference type="Google" id="ProtNLM"/>
    </source>
</evidence>
<evidence type="ECO:0000256" key="1">
    <source>
        <dbReference type="SAM" id="Phobius"/>
    </source>
</evidence>
<gene>
    <name evidence="2" type="ORF">HRH59_06545</name>
</gene>
<dbReference type="EMBL" id="JABSOD010000005">
    <property type="protein sequence ID" value="NRQ42226.1"/>
    <property type="molecule type" value="Genomic_DNA"/>
</dbReference>
<feature type="transmembrane region" description="Helical" evidence="1">
    <location>
        <begin position="225"/>
        <end position="249"/>
    </location>
</feature>
<evidence type="ECO:0000313" key="2">
    <source>
        <dbReference type="EMBL" id="NRQ42226.1"/>
    </source>
</evidence>
<sequence length="307" mass="35135">MTSMTGYMIRVACYLLVGHYIARYIVVNDWQKLSKFLFYAVVFQLLIAFIMLLSPDFKRFFSVNVAGFSGSSKFLSEDFFGIRNFGWSLELFYTGPVAIVMIATLLSYGRKRLNWFLYYFGAILVAIINARIAIVSLPFLFYIRYGMFKSMVFGLFFLFLLVLLIFSLDISLLDNFKAEFQGGRSRTLDILLDSHVQMHLRSIENFTGLGLMVYSNSEAPFHSDIGWIIALHYGGWIFLCMMIAFFYLLSVRAFRGKGAILMAFLMLIMLGVKGPVFAGNGVIALFAIFASMGGYDRRVFFRKKDEN</sequence>
<name>A0A7Y5EIE7_9GAMM</name>
<keyword evidence="3" id="KW-1185">Reference proteome</keyword>
<feature type="transmembrane region" description="Helical" evidence="1">
    <location>
        <begin position="115"/>
        <end position="140"/>
    </location>
</feature>
<feature type="transmembrane region" description="Helical" evidence="1">
    <location>
        <begin position="7"/>
        <end position="27"/>
    </location>
</feature>
<keyword evidence="1" id="KW-1133">Transmembrane helix</keyword>
<comment type="caution">
    <text evidence="2">The sequence shown here is derived from an EMBL/GenBank/DDBJ whole genome shotgun (WGS) entry which is preliminary data.</text>
</comment>
<evidence type="ECO:0000313" key="3">
    <source>
        <dbReference type="Proteomes" id="UP000523161"/>
    </source>
</evidence>
<feature type="transmembrane region" description="Helical" evidence="1">
    <location>
        <begin position="152"/>
        <end position="173"/>
    </location>
</feature>
<keyword evidence="1" id="KW-0812">Transmembrane</keyword>
<protein>
    <recommendedName>
        <fullName evidence="4">O-antigen ligase domain-containing protein</fullName>
    </recommendedName>
</protein>
<dbReference type="AlphaFoldDB" id="A0A7Y5EIE7"/>
<feature type="transmembrane region" description="Helical" evidence="1">
    <location>
        <begin position="33"/>
        <end position="53"/>
    </location>
</feature>
<organism evidence="2 3">
    <name type="scientific">Rheinheimera lutimaris</name>
    <dbReference type="NCBI Taxonomy" id="2740584"/>
    <lineage>
        <taxon>Bacteria</taxon>
        <taxon>Pseudomonadati</taxon>
        <taxon>Pseudomonadota</taxon>
        <taxon>Gammaproteobacteria</taxon>
        <taxon>Chromatiales</taxon>
        <taxon>Chromatiaceae</taxon>
        <taxon>Rheinheimera</taxon>
    </lineage>
</organism>
<reference evidence="2 3" key="1">
    <citation type="submission" date="2020-06" db="EMBL/GenBank/DDBJ databases">
        <title>Rheinheimera sp. nov., a marine bacterium isolated from coastal.</title>
        <authorList>
            <person name="Yu Q."/>
            <person name="Qi Y."/>
            <person name="Pu J."/>
        </authorList>
    </citation>
    <scope>NUCLEOTIDE SEQUENCE [LARGE SCALE GENOMIC DNA]</scope>
    <source>
        <strain evidence="2 3">YQF-2</strain>
    </source>
</reference>
<keyword evidence="1" id="KW-0472">Membrane</keyword>
<feature type="transmembrane region" description="Helical" evidence="1">
    <location>
        <begin position="278"/>
        <end position="295"/>
    </location>
</feature>